<feature type="transmembrane region" description="Helical" evidence="1">
    <location>
        <begin position="111"/>
        <end position="133"/>
    </location>
</feature>
<accession>A0ABU7RM15</accession>
<gene>
    <name evidence="2" type="ORF">V1633_03385</name>
</gene>
<protein>
    <recommendedName>
        <fullName evidence="4">DUF1707 domain-containing protein</fullName>
    </recommendedName>
</protein>
<keyword evidence="1" id="KW-0812">Transmembrane</keyword>
<feature type="transmembrane region" description="Helical" evidence="1">
    <location>
        <begin position="213"/>
        <end position="232"/>
    </location>
</feature>
<reference evidence="2 3" key="1">
    <citation type="submission" date="2024-01" db="EMBL/GenBank/DDBJ databases">
        <title>Genome insights into Plantactinospora sonchi sp. nov.</title>
        <authorList>
            <person name="Wang L."/>
        </authorList>
    </citation>
    <scope>NUCLEOTIDE SEQUENCE [LARGE SCALE GENOMIC DNA]</scope>
    <source>
        <strain evidence="2 3">NEAU-QY2</strain>
    </source>
</reference>
<organism evidence="2 3">
    <name type="scientific">Plantactinospora sonchi</name>
    <dbReference type="NCBI Taxonomy" id="1544735"/>
    <lineage>
        <taxon>Bacteria</taxon>
        <taxon>Bacillati</taxon>
        <taxon>Actinomycetota</taxon>
        <taxon>Actinomycetes</taxon>
        <taxon>Micromonosporales</taxon>
        <taxon>Micromonosporaceae</taxon>
        <taxon>Plantactinospora</taxon>
    </lineage>
</organism>
<sequence length="233" mass="24378">MATGGAIRDDWRETFETEARRRGLPGREIGDALVEVRTYCADTGDDPADAFGDPAEYAAEVARGWRPVDDTGPVRRRLRQATLVGTGTLAGVMALLAGVDALTRDTGGVVTLGQLASIVAGAAGIVLVTALLLRTARRVGGGPDWRFGLATAVGIAVTTSPQLFWRQPVLHAPGWLLAGVGLLLLTLAWWPLVSGRLFGPGAESAGGDRLRVLLRWGLPAALLCVVLVAVLVG</sequence>
<name>A0ABU7RM15_9ACTN</name>
<evidence type="ECO:0000256" key="1">
    <source>
        <dbReference type="SAM" id="Phobius"/>
    </source>
</evidence>
<proteinExistence type="predicted"/>
<dbReference type="Proteomes" id="UP001332243">
    <property type="component" value="Unassembled WGS sequence"/>
</dbReference>
<dbReference type="RefSeq" id="WP_331212638.1">
    <property type="nucleotide sequence ID" value="NZ_JAZGQK010000002.1"/>
</dbReference>
<keyword evidence="1" id="KW-1133">Transmembrane helix</keyword>
<feature type="transmembrane region" description="Helical" evidence="1">
    <location>
        <begin position="81"/>
        <end position="99"/>
    </location>
</feature>
<keyword evidence="1" id="KW-0472">Membrane</keyword>
<evidence type="ECO:0000313" key="3">
    <source>
        <dbReference type="Proteomes" id="UP001332243"/>
    </source>
</evidence>
<keyword evidence="3" id="KW-1185">Reference proteome</keyword>
<feature type="transmembrane region" description="Helical" evidence="1">
    <location>
        <begin position="170"/>
        <end position="192"/>
    </location>
</feature>
<evidence type="ECO:0008006" key="4">
    <source>
        <dbReference type="Google" id="ProtNLM"/>
    </source>
</evidence>
<feature type="transmembrane region" description="Helical" evidence="1">
    <location>
        <begin position="145"/>
        <end position="164"/>
    </location>
</feature>
<dbReference type="EMBL" id="JAZGQK010000002">
    <property type="protein sequence ID" value="MEE6257532.1"/>
    <property type="molecule type" value="Genomic_DNA"/>
</dbReference>
<evidence type="ECO:0000313" key="2">
    <source>
        <dbReference type="EMBL" id="MEE6257532.1"/>
    </source>
</evidence>
<comment type="caution">
    <text evidence="2">The sequence shown here is derived from an EMBL/GenBank/DDBJ whole genome shotgun (WGS) entry which is preliminary data.</text>
</comment>